<evidence type="ECO:0000256" key="1">
    <source>
        <dbReference type="SAM" id="Phobius"/>
    </source>
</evidence>
<keyword evidence="1" id="KW-0472">Membrane</keyword>
<comment type="caution">
    <text evidence="2">The sequence shown here is derived from an EMBL/GenBank/DDBJ whole genome shotgun (WGS) entry which is preliminary data.</text>
</comment>
<evidence type="ECO:0000313" key="3">
    <source>
        <dbReference type="Proteomes" id="UP001158986"/>
    </source>
</evidence>
<sequence length="66" mass="7674">MPRRDLRLIPSDERHFGMNLAVFSYAEIEYGAERGNVAFRLFALVVFIMTFRLLVIVALTKRQARS</sequence>
<organism evidence="2 3">
    <name type="scientific">Peronospora belbahrii</name>
    <dbReference type="NCBI Taxonomy" id="622444"/>
    <lineage>
        <taxon>Eukaryota</taxon>
        <taxon>Sar</taxon>
        <taxon>Stramenopiles</taxon>
        <taxon>Oomycota</taxon>
        <taxon>Peronosporomycetes</taxon>
        <taxon>Peronosporales</taxon>
        <taxon>Peronosporaceae</taxon>
        <taxon>Peronospora</taxon>
    </lineage>
</organism>
<dbReference type="Proteomes" id="UP001158986">
    <property type="component" value="Unassembled WGS sequence"/>
</dbReference>
<evidence type="ECO:0008006" key="4">
    <source>
        <dbReference type="Google" id="ProtNLM"/>
    </source>
</evidence>
<gene>
    <name evidence="2" type="ORF">PBS001_LOCUS489</name>
</gene>
<protein>
    <recommendedName>
        <fullName evidence="4">CDR ABC transporter domain-containing protein</fullName>
    </recommendedName>
</protein>
<accession>A0ABN8CL59</accession>
<dbReference type="EMBL" id="CAKLCB010000019">
    <property type="protein sequence ID" value="CAH0513687.1"/>
    <property type="molecule type" value="Genomic_DNA"/>
</dbReference>
<name>A0ABN8CL59_9STRA</name>
<keyword evidence="1" id="KW-1133">Transmembrane helix</keyword>
<keyword evidence="3" id="KW-1185">Reference proteome</keyword>
<keyword evidence="1" id="KW-0812">Transmembrane</keyword>
<reference evidence="2 3" key="1">
    <citation type="submission" date="2021-11" db="EMBL/GenBank/DDBJ databases">
        <authorList>
            <person name="Islam A."/>
            <person name="Islam S."/>
            <person name="Flora M.S."/>
            <person name="Rahman M."/>
            <person name="Ziaur R.M."/>
            <person name="Epstein J.H."/>
            <person name="Hassan M."/>
            <person name="Klassen M."/>
            <person name="Woodard K."/>
            <person name="Webb A."/>
            <person name="Webby R.J."/>
            <person name="El Zowalaty M.E."/>
        </authorList>
    </citation>
    <scope>NUCLEOTIDE SEQUENCE [LARGE SCALE GENOMIC DNA]</scope>
    <source>
        <strain evidence="2">Pbs1</strain>
    </source>
</reference>
<evidence type="ECO:0000313" key="2">
    <source>
        <dbReference type="EMBL" id="CAH0513687.1"/>
    </source>
</evidence>
<feature type="transmembrane region" description="Helical" evidence="1">
    <location>
        <begin position="37"/>
        <end position="59"/>
    </location>
</feature>
<proteinExistence type="predicted"/>